<dbReference type="InterPro" id="IPR015943">
    <property type="entry name" value="WD40/YVTN_repeat-like_dom_sf"/>
</dbReference>
<dbReference type="SUPFAM" id="SSF50998">
    <property type="entry name" value="Quinoprotein alcohol dehydrogenase-like"/>
    <property type="match status" value="1"/>
</dbReference>
<dbReference type="SMART" id="SM00324">
    <property type="entry name" value="RhoGAP"/>
    <property type="match status" value="1"/>
</dbReference>
<keyword evidence="7" id="KW-0547">Nucleotide-binding</keyword>
<dbReference type="GO" id="GO:0042641">
    <property type="term" value="C:actomyosin"/>
    <property type="evidence" value="ECO:0007669"/>
    <property type="project" value="EnsemblProtists"/>
</dbReference>
<reference evidence="19" key="1">
    <citation type="journal article" date="2011" name="Genome Res.">
        <title>Phylogeny-wide analysis of social amoeba genomes highlights ancient origins for complex intercellular communication.</title>
        <authorList>
            <person name="Heidel A.J."/>
            <person name="Lawal H.M."/>
            <person name="Felder M."/>
            <person name="Schilde C."/>
            <person name="Helps N.R."/>
            <person name="Tunggal B."/>
            <person name="Rivero F."/>
            <person name="John U."/>
            <person name="Schleicher M."/>
            <person name="Eichinger L."/>
            <person name="Platzer M."/>
            <person name="Noegel A.A."/>
            <person name="Schaap P."/>
            <person name="Gloeckner G."/>
        </authorList>
    </citation>
    <scope>NUCLEOTIDE SEQUENCE [LARGE SCALE GENOMIC DNA]</scope>
    <source>
        <strain evidence="19">SH3</strain>
    </source>
</reference>
<dbReference type="Gene3D" id="1.10.10.10">
    <property type="entry name" value="Winged helix-like DNA-binding domain superfamily/Winged helix DNA-binding domain"/>
    <property type="match status" value="1"/>
</dbReference>
<dbReference type="STRING" id="1054147.F4PKM0"/>
<dbReference type="PRINTS" id="PR00449">
    <property type="entry name" value="RASTRNSFRMNG"/>
</dbReference>
<evidence type="ECO:0000259" key="17">
    <source>
        <dbReference type="PROSITE" id="PS51424"/>
    </source>
</evidence>
<dbReference type="InterPro" id="IPR032171">
    <property type="entry name" value="COR-A"/>
</dbReference>
<evidence type="ECO:0000256" key="4">
    <source>
        <dbReference type="ARBA" id="ARBA00022614"/>
    </source>
</evidence>
<dbReference type="Pfam" id="PF16095">
    <property type="entry name" value="COR-A"/>
    <property type="match status" value="1"/>
</dbReference>
<evidence type="ECO:0000256" key="2">
    <source>
        <dbReference type="ARBA" id="ARBA00012513"/>
    </source>
</evidence>
<dbReference type="InterPro" id="IPR027417">
    <property type="entry name" value="P-loop_NTPase"/>
</dbReference>
<dbReference type="PANTHER" id="PTHR10807">
    <property type="entry name" value="MYOTUBULARIN-RELATED"/>
    <property type="match status" value="1"/>
</dbReference>
<dbReference type="Pfam" id="PF00400">
    <property type="entry name" value="WD40"/>
    <property type="match status" value="2"/>
</dbReference>
<dbReference type="InterPro" id="IPR036388">
    <property type="entry name" value="WH-like_DNA-bd_sf"/>
</dbReference>
<dbReference type="GO" id="GO:0004674">
    <property type="term" value="F:protein serine/threonine kinase activity"/>
    <property type="evidence" value="ECO:0007669"/>
    <property type="project" value="UniProtKB-KW"/>
</dbReference>
<evidence type="ECO:0000256" key="9">
    <source>
        <dbReference type="ARBA" id="ARBA00022840"/>
    </source>
</evidence>
<dbReference type="SUPFAM" id="SSF56112">
    <property type="entry name" value="Protein kinase-like (PK-like)"/>
    <property type="match status" value="1"/>
</dbReference>
<dbReference type="GO" id="GO:0007165">
    <property type="term" value="P:signal transduction"/>
    <property type="evidence" value="ECO:0007669"/>
    <property type="project" value="InterPro"/>
</dbReference>
<dbReference type="Pfam" id="PF23598">
    <property type="entry name" value="LRR_14"/>
    <property type="match status" value="1"/>
</dbReference>
<evidence type="ECO:0000256" key="11">
    <source>
        <dbReference type="ARBA" id="ARBA00047899"/>
    </source>
</evidence>
<dbReference type="SUPFAM" id="SSF52540">
    <property type="entry name" value="P-loop containing nucleoside triphosphate hydrolases"/>
    <property type="match status" value="1"/>
</dbReference>
<dbReference type="OMA" id="CKDFRCK"/>
<dbReference type="PROSITE" id="PS51339">
    <property type="entry name" value="PPASE_MYOTUBULARIN"/>
    <property type="match status" value="1"/>
</dbReference>
<keyword evidence="5" id="KW-0808">Transferase</keyword>
<evidence type="ECO:0000313" key="18">
    <source>
        <dbReference type="EMBL" id="EGG24144.1"/>
    </source>
</evidence>
<dbReference type="SUPFAM" id="SSF48350">
    <property type="entry name" value="GTPase activation domain, GAP"/>
    <property type="match status" value="1"/>
</dbReference>
<dbReference type="InterPro" id="IPR008936">
    <property type="entry name" value="Rho_GTPase_activation_prot"/>
</dbReference>
<dbReference type="EC" id="2.7.11.1" evidence="2"/>
<evidence type="ECO:0000256" key="12">
    <source>
        <dbReference type="ARBA" id="ARBA00048679"/>
    </source>
</evidence>
<dbReference type="GO" id="GO:0000281">
    <property type="term" value="P:mitotic cytokinesis"/>
    <property type="evidence" value="ECO:0007669"/>
    <property type="project" value="EnsemblProtists"/>
</dbReference>
<feature type="compositionally biased region" description="Polar residues" evidence="14">
    <location>
        <begin position="638"/>
        <end position="649"/>
    </location>
</feature>
<accession>F4PKM0</accession>
<dbReference type="InterPro" id="IPR030564">
    <property type="entry name" value="Myotubularin"/>
</dbReference>
<dbReference type="Gene3D" id="1.10.510.10">
    <property type="entry name" value="Transferase(Phosphotransferase) domain 1"/>
    <property type="match status" value="1"/>
</dbReference>
<dbReference type="Pfam" id="PF07714">
    <property type="entry name" value="PK_Tyr_Ser-Thr"/>
    <property type="match status" value="1"/>
</dbReference>
<dbReference type="PROSITE" id="PS51450">
    <property type="entry name" value="LRR"/>
    <property type="match status" value="5"/>
</dbReference>
<dbReference type="InterPro" id="IPR001680">
    <property type="entry name" value="WD40_rpt"/>
</dbReference>
<dbReference type="SMART" id="SM00369">
    <property type="entry name" value="LRR_TYP"/>
    <property type="match status" value="9"/>
</dbReference>
<dbReference type="RefSeq" id="XP_004361995.1">
    <property type="nucleotide sequence ID" value="XM_004361938.1"/>
</dbReference>
<dbReference type="InterPro" id="IPR000198">
    <property type="entry name" value="RhoGAP_dom"/>
</dbReference>
<keyword evidence="3" id="KW-0723">Serine/threonine-protein kinase</keyword>
<dbReference type="GO" id="GO:0005829">
    <property type="term" value="C:cytosol"/>
    <property type="evidence" value="ECO:0007669"/>
    <property type="project" value="UniProtKB-ARBA"/>
</dbReference>
<protein>
    <recommendedName>
        <fullName evidence="2">non-specific serine/threonine protein kinase</fullName>
        <ecNumber evidence="2">2.7.11.1</ecNumber>
    </recommendedName>
</protein>
<dbReference type="SUPFAM" id="SSF50729">
    <property type="entry name" value="PH domain-like"/>
    <property type="match status" value="1"/>
</dbReference>
<dbReference type="GO" id="GO:0046856">
    <property type="term" value="P:phosphatidylinositol dephosphorylation"/>
    <property type="evidence" value="ECO:0007669"/>
    <property type="project" value="TreeGrafter"/>
</dbReference>
<dbReference type="InterPro" id="IPR057263">
    <property type="entry name" value="COR-B"/>
</dbReference>
<dbReference type="CDD" id="cd13999">
    <property type="entry name" value="STKc_MAP3K-like"/>
    <property type="match status" value="1"/>
</dbReference>
<organism evidence="18 19">
    <name type="scientific">Cavenderia fasciculata</name>
    <name type="common">Slime mold</name>
    <name type="synonym">Dictyostelium fasciculatum</name>
    <dbReference type="NCBI Taxonomy" id="261658"/>
    <lineage>
        <taxon>Eukaryota</taxon>
        <taxon>Amoebozoa</taxon>
        <taxon>Evosea</taxon>
        <taxon>Eumycetozoa</taxon>
        <taxon>Dictyostelia</taxon>
        <taxon>Acytosteliales</taxon>
        <taxon>Cavenderiaceae</taxon>
        <taxon>Cavenderia</taxon>
    </lineage>
</organism>
<dbReference type="GeneID" id="14876581"/>
<evidence type="ECO:0000256" key="6">
    <source>
        <dbReference type="ARBA" id="ARBA00022737"/>
    </source>
</evidence>
<keyword evidence="9" id="KW-0067">ATP-binding</keyword>
<dbReference type="Gene3D" id="3.40.50.300">
    <property type="entry name" value="P-loop containing nucleotide triphosphate hydrolases"/>
    <property type="match status" value="1"/>
</dbReference>
<feature type="compositionally biased region" description="Low complexity" evidence="14">
    <location>
        <begin position="2617"/>
        <end position="2635"/>
    </location>
</feature>
<sequence length="2671" mass="301005">MMDILNLSIEFHNEGHITKRVVRIESTIKVGEVVRLLLDKFGKSCSDQEAAQFHLSMVQKNSHAPVQILSDINRSLQSYGVKNNDELTIKKRQKKNPAQAKLQKKKPEGIFKTLFSMSTLEMKLATEEKQFISITEVDGQIDVPIVLYSILDYLENHHHFNLINKDSSEISSSFQYYGSENEYFELLRSLNTGEGIDLGGCRNPKLLCNFLLYLLQNSLTETSLTYSLYTTFLKSATLESKSNIFYDIPPRNRVILKHIMLFLSKLTSKDPNLLDTISSIIAPFILGRIESPKQQQQQQQSNNNGGDQFNNGQSVVQLISNNRVLSNEETTLCKKVAIDLIQNISTYLLYPPSKGGIFNLMNGEKTIFSSENIYCIDKCNFPPTVASLGELWVTNYRIVFLVAHDNCEIPIYMIQKWKQIRTGPLFESYKIYCKDFRCKVIGFPANSPHLLKFKEVLDCIRMPTPQSMFAFANGNPQLAACDNFADTHLLTEYNRQGVSWDDWRTTNANSLLKVCDHYPMMSVVPKAISDNIVVTSAYYRSFRFPVLSWVHPTHKASITRAAAPEGYGSGGAASVQNSASSTTSMVITAAVNPLSPTKNSSTSGASGSFTIQTSSSLTTGASSSSSNNPGGPLISPRLQPTMSTSQMPQSCQEDVDLLKAIVDIKKCSTLSVYDTGSQAPYALFMVNCKIEFLSLSSPDKIRDSFYRILHLHNTNPDKIKWPETIKFNWINLLKPILAASIAIAETIEKGQPVLIQSRDESDSDAQLSSISQILLDSHYRTIEGFRTLVEKEWLCYGHAFARRSGHDFARRNTSSLSLPANNTSMSNLGSALLGGNSGNSIPNSQSSTSINTSGSNSLLFPASFEPDPNFSPIFMQFIFIVWQIYKEFPTAFEFNEQYLVDLIDSTFNCRFGTFLCNNLKERESIFQHTKSFWSHVAQNQQQYLNPLFIQEIDNNNNNNNNSPTLSSSSSKRIGYLKCNRIYQDAMWNEYFYRYCFKSMLAVEHLEERIRIVLDPTLNLTMLDLSSLRLYMLPESKFALRKMTNLVQLSLAKNNLNTIPIGCFSSMVNLEVLNLEENQIVSMSPLNVALLAQSLPNLTVLNLGSNQFDDLPMTLTKFAKLQVLSIPNNKFDRVPDVLDHLTTLVELDMSKCQVASIKIPLASKATLTSLNLSHTDITSLPEEIGELIHLENLNLGHNLLSLLPPTFANLSKLKTLSMEGNQFTSLPNEILQLSQLQELILENNLIGSLPSDINHLSNLRILNLRLNKLDILPASIGQLSNLTILNLAQNAITQLRPTMGLLSGLSELKLDGNPLRTPPPEILHQGLQAILDYLKDLIKGQEQCYRMKLMIVGQENVGKTTLLKTLRDRKKKPSVAGPNISTDGIVIDNWVFNGQFDDIDVDSGRPIKKKQDITLSVWDFAGQEIYYTTHQFFLSERSVYIVAWNIILEEEASRVEFWLQSITTRTKDAPIIIVGTHLDDSNKASAKAVKKKMLEKYLPRFPNIRAIKMVSCTNGKGISSLRETLEEIVQSQPTMGESLPRSYMLLENLVKEETKKRIIPTIPWQEFVQMGTICTITDEAELLRATMFLNQLGSLVYFSKELGLKQFVILDPQWITVMLSSIITTKHSYAKDGILAHKSLKQIWRPPQYPENLHPHLIMLLEKFEISYNLGGPLKKTSLEQIDENGQSLIPSLLPNERPASFASLWTAYNPKLHQEQFGRNYEFEFIPNGFFSRLMVRILNFAKTEARCYWRNGMLLQRQDEQIFIEMIPSRKLMCFTVRGKQSAQLSRDVIETIQSLLDDSFRLECSVYVPCIHCIKSNAAHPSKFSLESCENAAVKGIPYLKCQGRFQVRTDLLVPDLVMSNFTGSKISYSHLSLDELIGEGGAALVYRGRWKDQVVAIKKLKTVSAEAPTLGVTLEINDISLSKAFNEFRRECWVMSGIEHPNIVQLKGLCLDPLCIVTEYLPHGNLYKFLHGKEPVSWVLRLKIALDIASGMAFLHGSTPSIIHRDLKTPNILLASIDESSPVIAKVVDFGLSGLQHTITNRGVENPVWLAPEIIEKQEATTQSDIYAYGVILWELLTQKDYFGDLTFMSMLEDKVVNGERPEIPESCPPAYSQLVQDCWQNDPLKRPPFHEIEERILALVSEMFPNLKMVDPNEYIKEKRKSIRQHRKSISSNESKIVEEKELEPIKLITQSQEVNFFKDQNINNNNNNNNMNNNNNNSNHNGNNNSSPLSFYHNPKRSSVQVQPFFNEYKDSLQGGEEDGSVQCMITVNDNIWVGSGNGSITIWKQNGEKLTSIRAHEKRIHCLYPYMNTVWCGSADNNISIYNSETFTLVKKFTGHSPTCFTSVGHTMWVGSLFNAIHVWDIKKKIKYRNKISLEFGPVEAMLKRDNEVWVALSNNIARIDINSQRVTQMIKGHEKTVHCMIEVDGSTVWSCSSDGTIRIWGSQSGQHIYTIQAHQSRIFSLIQVGDYVWSGSWDCSIKIWSIKDYQFVNENRIIHKDAISSFILIQNNQQNQQQNNNNRLNRQVWSGSWDKNICIWQLNPLNLNSSYNSDVYTSGQLLSDTNSSHSSFGGGGGSSQNVSPILTSSNNNNNNNNNNSNNDLSTPSLKGDTPSSTSSSSLPPISMSASPSTSGGTLRSHARRTVSFVLDKINSNNNNNNNNSNQKK</sequence>
<dbReference type="Pfam" id="PF08477">
    <property type="entry name" value="Roc"/>
    <property type="match status" value="1"/>
</dbReference>
<dbReference type="InterPro" id="IPR000719">
    <property type="entry name" value="Prot_kinase_dom"/>
</dbReference>
<evidence type="ECO:0000256" key="8">
    <source>
        <dbReference type="ARBA" id="ARBA00022777"/>
    </source>
</evidence>
<evidence type="ECO:0000256" key="5">
    <source>
        <dbReference type="ARBA" id="ARBA00022679"/>
    </source>
</evidence>
<evidence type="ECO:0000259" key="15">
    <source>
        <dbReference type="PROSITE" id="PS50011"/>
    </source>
</evidence>
<dbReference type="Proteomes" id="UP000007797">
    <property type="component" value="Unassembled WGS sequence"/>
</dbReference>
<dbReference type="NCBIfam" id="TIGR00231">
    <property type="entry name" value="small_GTP"/>
    <property type="match status" value="1"/>
</dbReference>
<evidence type="ECO:0000256" key="14">
    <source>
        <dbReference type="SAM" id="MobiDB-lite"/>
    </source>
</evidence>
<comment type="similarity">
    <text evidence="1">Belongs to the protein kinase superfamily. TKL Ser/Thr protein kinase family. ROCO subfamily.</text>
</comment>
<dbReference type="PROSITE" id="PS00108">
    <property type="entry name" value="PROTEIN_KINASE_ST"/>
    <property type="match status" value="1"/>
</dbReference>
<feature type="region of interest" description="Disordered" evidence="14">
    <location>
        <begin position="2205"/>
        <end position="2239"/>
    </location>
</feature>
<dbReference type="InterPro" id="IPR055414">
    <property type="entry name" value="LRR_R13L4/SHOC2-like"/>
</dbReference>
<dbReference type="PROSITE" id="PS50082">
    <property type="entry name" value="WD_REPEATS_2"/>
    <property type="match status" value="2"/>
</dbReference>
<dbReference type="PROSITE" id="PS50011">
    <property type="entry name" value="PROTEIN_KINASE_DOM"/>
    <property type="match status" value="1"/>
</dbReference>
<dbReference type="InterPro" id="IPR011047">
    <property type="entry name" value="Quinoprotein_ADH-like_sf"/>
</dbReference>
<evidence type="ECO:0000256" key="3">
    <source>
        <dbReference type="ARBA" id="ARBA00022527"/>
    </source>
</evidence>
<proteinExistence type="inferred from homology"/>
<name>F4PKM0_CACFS</name>
<dbReference type="KEGG" id="dfa:DFA_06290"/>
<dbReference type="PANTHER" id="PTHR10807:SF113">
    <property type="entry name" value="SERINE_THREONINE-PROTEIN KINASE PATS1-RELATED"/>
    <property type="match status" value="1"/>
</dbReference>
<dbReference type="Gene3D" id="3.80.10.10">
    <property type="entry name" value="Ribonuclease Inhibitor"/>
    <property type="match status" value="3"/>
</dbReference>
<keyword evidence="4" id="KW-0433">Leucine-rich repeat</keyword>
<dbReference type="GO" id="GO:0005525">
    <property type="term" value="F:GTP binding"/>
    <property type="evidence" value="ECO:0007669"/>
    <property type="project" value="UniProtKB-KW"/>
</dbReference>
<dbReference type="Gene3D" id="1.10.555.10">
    <property type="entry name" value="Rho GTPase activation protein"/>
    <property type="match status" value="1"/>
</dbReference>
<feature type="region of interest" description="Disordered" evidence="14">
    <location>
        <begin position="614"/>
        <end position="649"/>
    </location>
</feature>
<evidence type="ECO:0000256" key="13">
    <source>
        <dbReference type="PROSITE-ProRule" id="PRU00221"/>
    </source>
</evidence>
<feature type="repeat" description="WD" evidence="13">
    <location>
        <begin position="2417"/>
        <end position="2457"/>
    </location>
</feature>
<feature type="compositionally biased region" description="Low complexity" evidence="14">
    <location>
        <begin position="2206"/>
        <end position="2230"/>
    </location>
</feature>
<dbReference type="GO" id="GO:0005524">
    <property type="term" value="F:ATP binding"/>
    <property type="evidence" value="ECO:0007669"/>
    <property type="project" value="UniProtKB-KW"/>
</dbReference>
<evidence type="ECO:0000256" key="10">
    <source>
        <dbReference type="ARBA" id="ARBA00023134"/>
    </source>
</evidence>
<dbReference type="Gene3D" id="3.30.200.20">
    <property type="entry name" value="Phosphorylase Kinase, domain 1"/>
    <property type="match status" value="1"/>
</dbReference>
<dbReference type="Pfam" id="PF13855">
    <property type="entry name" value="LRR_8"/>
    <property type="match status" value="2"/>
</dbReference>
<dbReference type="InterPro" id="IPR003591">
    <property type="entry name" value="Leu-rich_rpt_typical-subtyp"/>
</dbReference>
<gene>
    <name evidence="18" type="primary">pats1</name>
    <name evidence="18" type="ORF">DFA_06290</name>
</gene>
<dbReference type="InterPro" id="IPR005225">
    <property type="entry name" value="Small_GTP-bd"/>
</dbReference>
<dbReference type="PRINTS" id="PR00109">
    <property type="entry name" value="TYRKINASE"/>
</dbReference>
<dbReference type="PROSITE" id="PS51424">
    <property type="entry name" value="ROC"/>
    <property type="match status" value="1"/>
</dbReference>
<dbReference type="Gene3D" id="3.30.310.200">
    <property type="match status" value="1"/>
</dbReference>
<dbReference type="Gene3D" id="2.130.10.10">
    <property type="entry name" value="YVTN repeat-like/Quinoprotein amine dehydrogenase"/>
    <property type="match status" value="2"/>
</dbReference>
<dbReference type="GO" id="GO:0016020">
    <property type="term" value="C:membrane"/>
    <property type="evidence" value="ECO:0007669"/>
    <property type="project" value="TreeGrafter"/>
</dbReference>
<feature type="domain" description="Protein kinase" evidence="15">
    <location>
        <begin position="1874"/>
        <end position="2148"/>
    </location>
</feature>
<dbReference type="Pfam" id="PF25497">
    <property type="entry name" value="COR-B"/>
    <property type="match status" value="1"/>
</dbReference>
<dbReference type="SMART" id="SM00320">
    <property type="entry name" value="WD40"/>
    <property type="match status" value="6"/>
</dbReference>
<comment type="catalytic activity">
    <reaction evidence="12">
        <text>L-seryl-[protein] + ATP = O-phospho-L-seryl-[protein] + ADP + H(+)</text>
        <dbReference type="Rhea" id="RHEA:17989"/>
        <dbReference type="Rhea" id="RHEA-COMP:9863"/>
        <dbReference type="Rhea" id="RHEA-COMP:11604"/>
        <dbReference type="ChEBI" id="CHEBI:15378"/>
        <dbReference type="ChEBI" id="CHEBI:29999"/>
        <dbReference type="ChEBI" id="CHEBI:30616"/>
        <dbReference type="ChEBI" id="CHEBI:83421"/>
        <dbReference type="ChEBI" id="CHEBI:456216"/>
        <dbReference type="EC" id="2.7.11.1"/>
    </reaction>
</comment>
<dbReference type="Pfam" id="PF06602">
    <property type="entry name" value="Myotub-related"/>
    <property type="match status" value="1"/>
</dbReference>
<dbReference type="InterPro" id="IPR011009">
    <property type="entry name" value="Kinase-like_dom_sf"/>
</dbReference>
<dbReference type="SMART" id="SM00364">
    <property type="entry name" value="LRR_BAC"/>
    <property type="match status" value="6"/>
</dbReference>
<feature type="domain" description="Myotubularin phosphatase" evidence="16">
    <location>
        <begin position="483"/>
        <end position="991"/>
    </location>
</feature>
<dbReference type="GO" id="GO:0004438">
    <property type="term" value="F:phosphatidylinositol-3-phosphate phosphatase activity"/>
    <property type="evidence" value="ECO:0007669"/>
    <property type="project" value="TreeGrafter"/>
</dbReference>
<feature type="compositionally biased region" description="Low complexity" evidence="14">
    <location>
        <begin position="614"/>
        <end position="636"/>
    </location>
</feature>
<evidence type="ECO:0000259" key="16">
    <source>
        <dbReference type="PROSITE" id="PS51339"/>
    </source>
</evidence>
<dbReference type="SUPFAM" id="SSF52799">
    <property type="entry name" value="(Phosphotyrosine protein) phosphatases II"/>
    <property type="match status" value="1"/>
</dbReference>
<keyword evidence="19" id="KW-1185">Reference proteome</keyword>
<dbReference type="PROSITE" id="PS51419">
    <property type="entry name" value="RAB"/>
    <property type="match status" value="1"/>
</dbReference>
<keyword evidence="13" id="KW-0853">WD repeat</keyword>
<dbReference type="Gene3D" id="1.10.10.2200">
    <property type="match status" value="1"/>
</dbReference>
<feature type="domain" description="Roc" evidence="17">
    <location>
        <begin position="1339"/>
        <end position="1531"/>
    </location>
</feature>
<keyword evidence="8" id="KW-0418">Kinase</keyword>
<dbReference type="InterPro" id="IPR029021">
    <property type="entry name" value="Prot-tyrosine_phosphatase-like"/>
</dbReference>
<evidence type="ECO:0000256" key="7">
    <source>
        <dbReference type="ARBA" id="ARBA00022741"/>
    </source>
</evidence>
<dbReference type="SUPFAM" id="SSF52058">
    <property type="entry name" value="L domain-like"/>
    <property type="match status" value="1"/>
</dbReference>
<dbReference type="SMART" id="SM00220">
    <property type="entry name" value="S_TKc"/>
    <property type="match status" value="1"/>
</dbReference>
<dbReference type="InterPro" id="IPR001611">
    <property type="entry name" value="Leu-rich_rpt"/>
</dbReference>
<evidence type="ECO:0000313" key="19">
    <source>
        <dbReference type="Proteomes" id="UP000007797"/>
    </source>
</evidence>
<dbReference type="Gene3D" id="3.30.70.1390">
    <property type="entry name" value="ROC domain from the Parkinson's disease-associated leucine-rich repeat kinase 2"/>
    <property type="match status" value="1"/>
</dbReference>
<dbReference type="InterPro" id="IPR008271">
    <property type="entry name" value="Ser/Thr_kinase_AS"/>
</dbReference>
<dbReference type="InterPro" id="IPR001245">
    <property type="entry name" value="Ser-Thr/Tyr_kinase_cat_dom"/>
</dbReference>
<feature type="repeat" description="WD" evidence="13">
    <location>
        <begin position="2458"/>
        <end position="2497"/>
    </location>
</feature>
<comment type="catalytic activity">
    <reaction evidence="11">
        <text>L-threonyl-[protein] + ATP = O-phospho-L-threonyl-[protein] + ADP + H(+)</text>
        <dbReference type="Rhea" id="RHEA:46608"/>
        <dbReference type="Rhea" id="RHEA-COMP:11060"/>
        <dbReference type="Rhea" id="RHEA-COMP:11605"/>
        <dbReference type="ChEBI" id="CHEBI:15378"/>
        <dbReference type="ChEBI" id="CHEBI:30013"/>
        <dbReference type="ChEBI" id="CHEBI:30616"/>
        <dbReference type="ChEBI" id="CHEBI:61977"/>
        <dbReference type="ChEBI" id="CHEBI:456216"/>
        <dbReference type="EC" id="2.7.11.1"/>
    </reaction>
</comment>
<dbReference type="GO" id="GO:0099139">
    <property type="term" value="P:cheating during chimeric sorocarp development"/>
    <property type="evidence" value="ECO:0007669"/>
    <property type="project" value="EnsemblProtists"/>
</dbReference>
<dbReference type="EMBL" id="GL883007">
    <property type="protein sequence ID" value="EGG24144.1"/>
    <property type="molecule type" value="Genomic_DNA"/>
</dbReference>
<keyword evidence="10" id="KW-0342">GTP-binding</keyword>
<dbReference type="InterPro" id="IPR020859">
    <property type="entry name" value="ROC"/>
</dbReference>
<keyword evidence="6" id="KW-0677">Repeat</keyword>
<evidence type="ECO:0000256" key="1">
    <source>
        <dbReference type="ARBA" id="ARBA00008171"/>
    </source>
</evidence>
<feature type="compositionally biased region" description="Low complexity" evidence="14">
    <location>
        <begin position="2591"/>
        <end position="2605"/>
    </location>
</feature>
<dbReference type="InterPro" id="IPR032675">
    <property type="entry name" value="LRR_dom_sf"/>
</dbReference>
<dbReference type="InterPro" id="IPR010569">
    <property type="entry name" value="Myotubularin-like_Pase_dom"/>
</dbReference>
<feature type="region of interest" description="Disordered" evidence="14">
    <location>
        <begin position="2569"/>
        <end position="2644"/>
    </location>
</feature>
<dbReference type="OrthoDB" id="10252328at2759"/>